<accession>A0A4C1U9X4</accession>
<sequence length="77" mass="8155">MSSTRPSIPYFINLSMGKECPLLTAAEVERHVPTAAADAPLPSTSLALRAGSMRAADDGDHDVVTKSELDKVTARSE</sequence>
<evidence type="ECO:0000313" key="2">
    <source>
        <dbReference type="Proteomes" id="UP000299102"/>
    </source>
</evidence>
<name>A0A4C1U9X4_EUMVA</name>
<evidence type="ECO:0000313" key="1">
    <source>
        <dbReference type="EMBL" id="GBP23119.1"/>
    </source>
</evidence>
<dbReference type="AlphaFoldDB" id="A0A4C1U9X4"/>
<reference evidence="1 2" key="1">
    <citation type="journal article" date="2019" name="Commun. Biol.">
        <title>The bagworm genome reveals a unique fibroin gene that provides high tensile strength.</title>
        <authorList>
            <person name="Kono N."/>
            <person name="Nakamura H."/>
            <person name="Ohtoshi R."/>
            <person name="Tomita M."/>
            <person name="Numata K."/>
            <person name="Arakawa K."/>
        </authorList>
    </citation>
    <scope>NUCLEOTIDE SEQUENCE [LARGE SCALE GENOMIC DNA]</scope>
</reference>
<protein>
    <submittedName>
        <fullName evidence="1">Uncharacterized protein</fullName>
    </submittedName>
</protein>
<gene>
    <name evidence="1" type="ORF">EVAR_13139_1</name>
</gene>
<keyword evidence="2" id="KW-1185">Reference proteome</keyword>
<dbReference type="EMBL" id="BGZK01000147">
    <property type="protein sequence ID" value="GBP23119.1"/>
    <property type="molecule type" value="Genomic_DNA"/>
</dbReference>
<organism evidence="1 2">
    <name type="scientific">Eumeta variegata</name>
    <name type="common">Bagworm moth</name>
    <name type="synonym">Eumeta japonica</name>
    <dbReference type="NCBI Taxonomy" id="151549"/>
    <lineage>
        <taxon>Eukaryota</taxon>
        <taxon>Metazoa</taxon>
        <taxon>Ecdysozoa</taxon>
        <taxon>Arthropoda</taxon>
        <taxon>Hexapoda</taxon>
        <taxon>Insecta</taxon>
        <taxon>Pterygota</taxon>
        <taxon>Neoptera</taxon>
        <taxon>Endopterygota</taxon>
        <taxon>Lepidoptera</taxon>
        <taxon>Glossata</taxon>
        <taxon>Ditrysia</taxon>
        <taxon>Tineoidea</taxon>
        <taxon>Psychidae</taxon>
        <taxon>Oiketicinae</taxon>
        <taxon>Eumeta</taxon>
    </lineage>
</organism>
<dbReference type="Proteomes" id="UP000299102">
    <property type="component" value="Unassembled WGS sequence"/>
</dbReference>
<comment type="caution">
    <text evidence="1">The sequence shown here is derived from an EMBL/GenBank/DDBJ whole genome shotgun (WGS) entry which is preliminary data.</text>
</comment>
<proteinExistence type="predicted"/>